<proteinExistence type="predicted"/>
<gene>
    <name evidence="2" type="primary">hisZ</name>
    <name evidence="2" type="ORF">A0131_01220</name>
</gene>
<dbReference type="EMBL" id="LUGM01000002">
    <property type="protein sequence ID" value="KYH13432.1"/>
    <property type="molecule type" value="Genomic_DNA"/>
</dbReference>
<dbReference type="AlphaFoldDB" id="A0A151A229"/>
<dbReference type="Pfam" id="PF13393">
    <property type="entry name" value="tRNA-synt_His"/>
    <property type="match status" value="1"/>
</dbReference>
<dbReference type="InterPro" id="IPR045864">
    <property type="entry name" value="aa-tRNA-synth_II/BPL/LPL"/>
</dbReference>
<comment type="caution">
    <text evidence="2">The sequence shown here is derived from an EMBL/GenBank/DDBJ whole genome shotgun (WGS) entry which is preliminary data.</text>
</comment>
<dbReference type="Proteomes" id="UP000075418">
    <property type="component" value="Unassembled WGS sequence"/>
</dbReference>
<dbReference type="SUPFAM" id="SSF55681">
    <property type="entry name" value="Class II aaRS and biotin synthetases"/>
    <property type="match status" value="1"/>
</dbReference>
<feature type="domain" description="Class II Histidinyl-tRNA synthetase (HisRS)-like catalytic core" evidence="1">
    <location>
        <begin position="16"/>
        <end position="267"/>
    </location>
</feature>
<accession>A0A151A229</accession>
<keyword evidence="2" id="KW-0808">Transferase</keyword>
<reference evidence="2 3" key="1">
    <citation type="submission" date="2016-02" db="EMBL/GenBank/DDBJ databases">
        <title>Draft genome sequence of hydrocarbon degrading Staphylococcus saprophyticus Strain CNV2, isolated from crude-oil contaminated soil from Noonmati Oil Refinery, Guwahati, Assam, India.</title>
        <authorList>
            <person name="Mukherjee A."/>
            <person name="Chettri B."/>
            <person name="Langpoklakpam J."/>
            <person name="Singh A.K."/>
            <person name="Chattopadhyay D.J."/>
        </authorList>
    </citation>
    <scope>NUCLEOTIDE SEQUENCE [LARGE SCALE GENOMIC DNA]</scope>
    <source>
        <strain evidence="2 3">CNV2</strain>
    </source>
</reference>
<name>A0A151A229_9STAP</name>
<dbReference type="GO" id="GO:0016757">
    <property type="term" value="F:glycosyltransferase activity"/>
    <property type="evidence" value="ECO:0007669"/>
    <property type="project" value="UniProtKB-KW"/>
</dbReference>
<dbReference type="GO" id="GO:0140096">
    <property type="term" value="F:catalytic activity, acting on a protein"/>
    <property type="evidence" value="ECO:0007669"/>
    <property type="project" value="UniProtKB-ARBA"/>
</dbReference>
<dbReference type="NCBIfam" id="NF008947">
    <property type="entry name" value="PRK12294.1"/>
    <property type="match status" value="1"/>
</dbReference>
<organism evidence="2 3">
    <name type="scientific">Staphylococcus kloosii</name>
    <dbReference type="NCBI Taxonomy" id="29384"/>
    <lineage>
        <taxon>Bacteria</taxon>
        <taxon>Bacillati</taxon>
        <taxon>Bacillota</taxon>
        <taxon>Bacilli</taxon>
        <taxon>Bacillales</taxon>
        <taxon>Staphylococcaceae</taxon>
        <taxon>Staphylococcus</taxon>
    </lineage>
</organism>
<protein>
    <submittedName>
        <fullName evidence="2">ATP phosphoribosyltransferase regulatory subunit</fullName>
    </submittedName>
</protein>
<evidence type="ECO:0000313" key="2">
    <source>
        <dbReference type="EMBL" id="KYH13432.1"/>
    </source>
</evidence>
<sequence>MTNSTTLIANKEKEIAFLKHFEATNFELVDFSFIESLKWPTLTQDDLHQMTERSFWQHNHQIFALRNDFTDQLLRYYSQYPADYDKVAYSGPIIRDNIVNTQLGIEHYNPTVTQMQHDFSVFYDFIKTTLDDDIDFIILGHYQLIDLLLEQQYQDDTTLKYIQERNISALSQLLGTAHPIIQLLTTNTTEQLNLLTQLYTPDHTTIQALTRWEQYFKSLDINNIHLDITPQPPRSYYKGAFMSCTLQRNKEQQLTGGYYKGTLEGFGLGFII</sequence>
<keyword evidence="2" id="KW-0328">Glycosyltransferase</keyword>
<dbReference type="Gene3D" id="3.30.930.10">
    <property type="entry name" value="Bira Bifunctional Protein, Domain 2"/>
    <property type="match status" value="1"/>
</dbReference>
<evidence type="ECO:0000259" key="1">
    <source>
        <dbReference type="Pfam" id="PF13393"/>
    </source>
</evidence>
<evidence type="ECO:0000313" key="3">
    <source>
        <dbReference type="Proteomes" id="UP000075418"/>
    </source>
</evidence>
<dbReference type="RefSeq" id="WP_061853663.1">
    <property type="nucleotide sequence ID" value="NZ_LUGM01000002.1"/>
</dbReference>
<dbReference type="InterPro" id="IPR041715">
    <property type="entry name" value="HisRS-like_core"/>
</dbReference>